<evidence type="ECO:0000256" key="1">
    <source>
        <dbReference type="ARBA" id="ARBA00022485"/>
    </source>
</evidence>
<accession>D9PIU3</accession>
<evidence type="ECO:0000256" key="4">
    <source>
        <dbReference type="ARBA" id="ARBA00023004"/>
    </source>
</evidence>
<evidence type="ECO:0000313" key="6">
    <source>
        <dbReference type="EMBL" id="EFK96522.1"/>
    </source>
</evidence>
<gene>
    <name evidence="6" type="ORF">LDC_1451</name>
</gene>
<dbReference type="SUPFAM" id="SSF51905">
    <property type="entry name" value="FAD/NAD(P)-binding domain"/>
    <property type="match status" value="1"/>
</dbReference>
<keyword evidence="2" id="KW-0479">Metal-binding</keyword>
<dbReference type="Pfam" id="PF12831">
    <property type="entry name" value="FAD_oxidored"/>
    <property type="match status" value="1"/>
</dbReference>
<dbReference type="GO" id="GO:0051539">
    <property type="term" value="F:4 iron, 4 sulfur cluster binding"/>
    <property type="evidence" value="ECO:0007669"/>
    <property type="project" value="UniProtKB-KW"/>
</dbReference>
<organism evidence="6">
    <name type="scientific">sediment metagenome</name>
    <dbReference type="NCBI Taxonomy" id="749907"/>
    <lineage>
        <taxon>unclassified sequences</taxon>
        <taxon>metagenomes</taxon>
        <taxon>ecological metagenomes</taxon>
    </lineage>
</organism>
<keyword evidence="5" id="KW-0411">Iron-sulfur</keyword>
<dbReference type="InterPro" id="IPR039650">
    <property type="entry name" value="HdrA-like"/>
</dbReference>
<dbReference type="AlphaFoldDB" id="D9PIU3"/>
<proteinExistence type="predicted"/>
<keyword evidence="4" id="KW-0408">Iron</keyword>
<dbReference type="EMBL" id="ADZX01000456">
    <property type="protein sequence ID" value="EFK96522.1"/>
    <property type="molecule type" value="Genomic_DNA"/>
</dbReference>
<evidence type="ECO:0000256" key="3">
    <source>
        <dbReference type="ARBA" id="ARBA00023002"/>
    </source>
</evidence>
<dbReference type="GO" id="GO:0016491">
    <property type="term" value="F:oxidoreductase activity"/>
    <property type="evidence" value="ECO:0007669"/>
    <property type="project" value="UniProtKB-KW"/>
</dbReference>
<evidence type="ECO:0000256" key="5">
    <source>
        <dbReference type="ARBA" id="ARBA00023014"/>
    </source>
</evidence>
<keyword evidence="3" id="KW-0560">Oxidoreductase</keyword>
<dbReference type="PANTHER" id="PTHR43498:SF1">
    <property type="entry name" value="COB--COM HETERODISULFIDE REDUCTASE IRON-SULFUR SUBUNIT A"/>
    <property type="match status" value="1"/>
</dbReference>
<keyword evidence="1" id="KW-0004">4Fe-4S</keyword>
<dbReference type="Gene3D" id="3.50.50.60">
    <property type="entry name" value="FAD/NAD(P)-binding domain"/>
    <property type="match status" value="1"/>
</dbReference>
<dbReference type="InterPro" id="IPR036188">
    <property type="entry name" value="FAD/NAD-bd_sf"/>
</dbReference>
<reference evidence="6" key="1">
    <citation type="submission" date="2010-07" db="EMBL/GenBank/DDBJ databases">
        <authorList>
            <consortium name="CONSOLIDER consortium CSD2007-00005"/>
            <person name="Guazzaroni M.-E."/>
            <person name="Richter M."/>
            <person name="Garcia-Salamanca A."/>
            <person name="Yarza P."/>
            <person name="Ferrer M."/>
        </authorList>
    </citation>
    <scope>NUCLEOTIDE SEQUENCE</scope>
</reference>
<reference evidence="6" key="2">
    <citation type="journal article" date="2011" name="Microb. Ecol.">
        <title>Taxonomic and Functional Metagenomic Profiling of the Microbial Community in the Anoxic Sediment of a Sub-saline Shallow Lake (Laguna de Carrizo, Central Spain).</title>
        <authorList>
            <person name="Ferrer M."/>
            <person name="Guazzaroni M.E."/>
            <person name="Richter M."/>
            <person name="Garcia-Salamanca A."/>
            <person name="Yarza P."/>
            <person name="Suarez-Suarez A."/>
            <person name="Solano J."/>
            <person name="Alcaide M."/>
            <person name="van Dillewijn P."/>
            <person name="Molina-Henares M.A."/>
            <person name="Lopez-Cortes N."/>
            <person name="Al-Ramahi Y."/>
            <person name="Guerrero C."/>
            <person name="Acosta A."/>
            <person name="de Eugenio L.I."/>
            <person name="Martinez V."/>
            <person name="Marques S."/>
            <person name="Rojo F."/>
            <person name="Santero E."/>
            <person name="Genilloud O."/>
            <person name="Perez-Perez J."/>
            <person name="Rossello-Mora R."/>
            <person name="Ramos J.L."/>
        </authorList>
    </citation>
    <scope>NUCLEOTIDE SEQUENCE</scope>
</reference>
<dbReference type="GO" id="GO:0046872">
    <property type="term" value="F:metal ion binding"/>
    <property type="evidence" value="ECO:0007669"/>
    <property type="project" value="UniProtKB-KW"/>
</dbReference>
<protein>
    <submittedName>
        <fullName evidence="6">FAD dependent oxidoreductase</fullName>
    </submittedName>
</protein>
<dbReference type="PANTHER" id="PTHR43498">
    <property type="entry name" value="FERREDOXIN:COB-COM HETERODISULFIDE REDUCTASE SUBUNIT A"/>
    <property type="match status" value="1"/>
</dbReference>
<comment type="caution">
    <text evidence="6">The sequence shown here is derived from an EMBL/GenBank/DDBJ whole genome shotgun (WGS) entry which is preliminary data.</text>
</comment>
<evidence type="ECO:0000256" key="2">
    <source>
        <dbReference type="ARBA" id="ARBA00022723"/>
    </source>
</evidence>
<name>D9PIU3_9ZZZZ</name>
<sequence length="465" mass="48806">MTKVITEPAREVPVRDEVDVLVCGGGCAGVAAALAAARNGARTCLVEHYGFAGGTLTAAGVNGIGGYQHDLDGRPLVSGIPIEIVQRLAEADGASPESVARLTRPVDSGPVAGLGLNVYWVQAHPEKAKGVFDDMLGEAGVRILYHADAVMPVMEGSRVRGAFVESKSGREAILARVLVDCTGDGDIAARAGAPFDLGRPGDGACQPMTAIFTVADWSARAHNDAMKSEPLAAGRYQGYVARSRADGEIALNPNDIFCAATYLDDRESRAASVNFTRVQGLSALDAGELSRAEVLGRRQVAEAVRFMRKHMAGGANCALISVAAQIGIRESRRILGDYVLTGQDVQGAARFPDAVARGIYTLDIHNPTEVGKPSALIELEKPYDIPYRCLVPRGVEGLLVAGRCISGDHIALSSYRIQSHCMAMGQAAGTAAALAAAAGKRPRELDVGLLRRRLGEDGANTGEKL</sequence>